<protein>
    <recommendedName>
        <fullName evidence="2">C2H2-type domain-containing protein</fullName>
    </recommendedName>
</protein>
<dbReference type="Pfam" id="PF12013">
    <property type="entry name" value="OrsD"/>
    <property type="match status" value="1"/>
</dbReference>
<dbReference type="PANTHER" id="PTHR47784">
    <property type="entry name" value="STEROL UPTAKE CONTROL PROTEIN 2"/>
    <property type="match status" value="1"/>
</dbReference>
<evidence type="ECO:0000259" key="2">
    <source>
        <dbReference type="SMART" id="SM00355"/>
    </source>
</evidence>
<accession>A0A9P9KN06</accession>
<gene>
    <name evidence="3" type="ORF">B0J15DRAFT_582001</name>
</gene>
<name>A0A9P9KN06_FUSSL</name>
<dbReference type="InterPro" id="IPR021858">
    <property type="entry name" value="Fun_TF"/>
</dbReference>
<dbReference type="AlphaFoldDB" id="A0A9P9KN06"/>
<dbReference type="InterPro" id="IPR053157">
    <property type="entry name" value="Sterol_Uptake_Regulator"/>
</dbReference>
<dbReference type="Pfam" id="PF11951">
    <property type="entry name" value="Fungal_trans_2"/>
    <property type="match status" value="1"/>
</dbReference>
<dbReference type="InterPro" id="IPR013087">
    <property type="entry name" value="Znf_C2H2_type"/>
</dbReference>
<organism evidence="3 4">
    <name type="scientific">Fusarium solani</name>
    <name type="common">Filamentous fungus</name>
    <dbReference type="NCBI Taxonomy" id="169388"/>
    <lineage>
        <taxon>Eukaryota</taxon>
        <taxon>Fungi</taxon>
        <taxon>Dikarya</taxon>
        <taxon>Ascomycota</taxon>
        <taxon>Pezizomycotina</taxon>
        <taxon>Sordariomycetes</taxon>
        <taxon>Hypocreomycetidae</taxon>
        <taxon>Hypocreales</taxon>
        <taxon>Nectriaceae</taxon>
        <taxon>Fusarium</taxon>
        <taxon>Fusarium solani species complex</taxon>
    </lineage>
</organism>
<evidence type="ECO:0000313" key="4">
    <source>
        <dbReference type="Proteomes" id="UP000736672"/>
    </source>
</evidence>
<sequence>MAPSPQKLLEYHPEYRVLVCTQCQYAIQPRAINSHLKDIHKIYRSARHPYTAYTAKYNLCEPGDVVKARVVDFPVPYLPVLDGLRCLDTDCEYLCISTKRMQKHWLSEHERHGYPDIDWAPAPLQTFFRGNLLHYFTSIDNPKTRGKRECSQIARRPTGTLGTSDQNLLQHFQTVTCKTLPSQHERIWRLAVPSIAEYNPFLMHAVLACSSLHLATKYPSDQVYLTLAHKHQNKAMVLFREAIGHVTETNCEAIAAFSHLLVVYAFGAERQENTLLLTRSCSSDPDGLCSWLYFIRNGCSLVNGYRHVIATGPLGKLVQIWGEPDTEVSQQKASEIAEKLMSVIQDEHGMCCPTEYEILKDAAHKLGHAFASADALGDGFDTWSAVRNWPTTVSIEYTRLLAEENPAALVFLGYYCLLLKKLQSAWYIATYPLQLLYVLRGKLNSEWHHYIDPLITEWEQSRTLTL</sequence>
<dbReference type="EMBL" id="JAGTJS010000008">
    <property type="protein sequence ID" value="KAH7259949.1"/>
    <property type="molecule type" value="Genomic_DNA"/>
</dbReference>
<dbReference type="InterPro" id="IPR022698">
    <property type="entry name" value="OrsD"/>
</dbReference>
<dbReference type="PANTHER" id="PTHR47784:SF5">
    <property type="entry name" value="STEROL UPTAKE CONTROL PROTEIN 2"/>
    <property type="match status" value="1"/>
</dbReference>
<comment type="caution">
    <text evidence="3">The sequence shown here is derived from an EMBL/GenBank/DDBJ whole genome shotgun (WGS) entry which is preliminary data.</text>
</comment>
<dbReference type="GO" id="GO:0001228">
    <property type="term" value="F:DNA-binding transcription activator activity, RNA polymerase II-specific"/>
    <property type="evidence" value="ECO:0007669"/>
    <property type="project" value="TreeGrafter"/>
</dbReference>
<dbReference type="OrthoDB" id="416217at2759"/>
<reference evidence="3" key="1">
    <citation type="journal article" date="2021" name="Nat. Commun.">
        <title>Genetic determinants of endophytism in the Arabidopsis root mycobiome.</title>
        <authorList>
            <person name="Mesny F."/>
            <person name="Miyauchi S."/>
            <person name="Thiergart T."/>
            <person name="Pickel B."/>
            <person name="Atanasova L."/>
            <person name="Karlsson M."/>
            <person name="Huettel B."/>
            <person name="Barry K.W."/>
            <person name="Haridas S."/>
            <person name="Chen C."/>
            <person name="Bauer D."/>
            <person name="Andreopoulos W."/>
            <person name="Pangilinan J."/>
            <person name="LaButti K."/>
            <person name="Riley R."/>
            <person name="Lipzen A."/>
            <person name="Clum A."/>
            <person name="Drula E."/>
            <person name="Henrissat B."/>
            <person name="Kohler A."/>
            <person name="Grigoriev I.V."/>
            <person name="Martin F.M."/>
            <person name="Hacquard S."/>
        </authorList>
    </citation>
    <scope>NUCLEOTIDE SEQUENCE</scope>
    <source>
        <strain evidence="3">FSSC 5 MPI-SDFR-AT-0091</strain>
    </source>
</reference>
<feature type="domain" description="C2H2-type" evidence="2">
    <location>
        <begin position="18"/>
        <end position="40"/>
    </location>
</feature>
<proteinExistence type="predicted"/>
<keyword evidence="1" id="KW-0539">Nucleus</keyword>
<evidence type="ECO:0000256" key="1">
    <source>
        <dbReference type="ARBA" id="ARBA00023242"/>
    </source>
</evidence>
<dbReference type="SMART" id="SM00355">
    <property type="entry name" value="ZnF_C2H2"/>
    <property type="match status" value="2"/>
</dbReference>
<feature type="domain" description="C2H2-type" evidence="2">
    <location>
        <begin position="84"/>
        <end position="109"/>
    </location>
</feature>
<keyword evidence="4" id="KW-1185">Reference proteome</keyword>
<evidence type="ECO:0000313" key="3">
    <source>
        <dbReference type="EMBL" id="KAH7259949.1"/>
    </source>
</evidence>
<dbReference type="Proteomes" id="UP000736672">
    <property type="component" value="Unassembled WGS sequence"/>
</dbReference>